<dbReference type="GeneID" id="89686441"/>
<reference evidence="2 3" key="1">
    <citation type="submission" date="2021-05" db="EMBL/GenBank/DDBJ databases">
        <title>Draft Whole Genome Sequencing Of Biosensor Chromobacterium violaceum Strain CV026 Reveals A Regulatory RNA In Chromobacterium violaceum Phenotype Regulatory Network.</title>
        <authorList>
            <person name="Hong K.W."/>
            <person name="Chan K.G."/>
            <person name="Chang C.-Y."/>
        </authorList>
    </citation>
    <scope>NUCLEOTIDE SEQUENCE [LARGE SCALE GENOMIC DNA]</scope>
    <source>
        <strain evidence="2 3">ATCC 31532</strain>
    </source>
</reference>
<dbReference type="Proteomes" id="UP000711178">
    <property type="component" value="Unassembled WGS sequence"/>
</dbReference>
<gene>
    <name evidence="2" type="ORF">KIF53_13300</name>
</gene>
<dbReference type="RefSeq" id="WP_059184255.1">
    <property type="nucleotide sequence ID" value="NZ_CP142381.1"/>
</dbReference>
<accession>A0ABS7FEV7</accession>
<evidence type="ECO:0008006" key="4">
    <source>
        <dbReference type="Google" id="ProtNLM"/>
    </source>
</evidence>
<evidence type="ECO:0000256" key="1">
    <source>
        <dbReference type="SAM" id="Phobius"/>
    </source>
</evidence>
<dbReference type="PROSITE" id="PS51257">
    <property type="entry name" value="PROKAR_LIPOPROTEIN"/>
    <property type="match status" value="1"/>
</dbReference>
<dbReference type="EMBL" id="JAHDTB010000011">
    <property type="protein sequence ID" value="MBW8288605.1"/>
    <property type="molecule type" value="Genomic_DNA"/>
</dbReference>
<comment type="caution">
    <text evidence="2">The sequence shown here is derived from an EMBL/GenBank/DDBJ whole genome shotgun (WGS) entry which is preliminary data.</text>
</comment>
<keyword evidence="1" id="KW-0472">Membrane</keyword>
<evidence type="ECO:0000313" key="3">
    <source>
        <dbReference type="Proteomes" id="UP000711178"/>
    </source>
</evidence>
<feature type="transmembrane region" description="Helical" evidence="1">
    <location>
        <begin position="47"/>
        <end position="69"/>
    </location>
</feature>
<name>A0ABS7FEV7_9NEIS</name>
<evidence type="ECO:0000313" key="2">
    <source>
        <dbReference type="EMBL" id="MBW8288605.1"/>
    </source>
</evidence>
<keyword evidence="3" id="KW-1185">Reference proteome</keyword>
<proteinExistence type="predicted"/>
<protein>
    <recommendedName>
        <fullName evidence="4">Lipoprotein</fullName>
    </recommendedName>
</protein>
<keyword evidence="1" id="KW-0812">Transmembrane</keyword>
<keyword evidence="1" id="KW-1133">Transmembrane helix</keyword>
<feature type="transmembrane region" description="Helical" evidence="1">
    <location>
        <begin position="112"/>
        <end position="133"/>
    </location>
</feature>
<organism evidence="2 3">
    <name type="scientific">Chromobacterium subtsugae</name>
    <dbReference type="NCBI Taxonomy" id="251747"/>
    <lineage>
        <taxon>Bacteria</taxon>
        <taxon>Pseudomonadati</taxon>
        <taxon>Pseudomonadota</taxon>
        <taxon>Betaproteobacteria</taxon>
        <taxon>Neisseriales</taxon>
        <taxon>Chromobacteriaceae</taxon>
        <taxon>Chromobacterium</taxon>
    </lineage>
</organism>
<feature type="transmembrane region" description="Helical" evidence="1">
    <location>
        <begin position="20"/>
        <end position="35"/>
    </location>
</feature>
<sequence>MSEIKKQLHQQHIAANDKYCYFLLAAAGACIAYATEKSVGVPLTWPLLVLGAAIVMWGLSFYYGCYWITNERNALWHNMALLDVQEPLDKVANRILFDQSSKGAKTGERRQFRLFIIGGICFIVWRVLTLILGRLV</sequence>